<reference evidence="3" key="1">
    <citation type="submission" date="2017-10" db="EMBL/GenBank/DDBJ databases">
        <authorList>
            <person name="Gaisin V.A."/>
            <person name="Rysina M.S."/>
            <person name="Grouzdev D.S."/>
        </authorList>
    </citation>
    <scope>NUCLEOTIDE SEQUENCE [LARGE SCALE GENOMIC DNA]</scope>
    <source>
        <strain evidence="3">V1</strain>
    </source>
</reference>
<feature type="transmembrane region" description="Helical" evidence="1">
    <location>
        <begin position="97"/>
        <end position="115"/>
    </location>
</feature>
<dbReference type="Proteomes" id="UP000246278">
    <property type="component" value="Unassembled WGS sequence"/>
</dbReference>
<name>A0A317TBB5_9CHLB</name>
<dbReference type="OrthoDB" id="595186at2"/>
<sequence length="131" mass="14324">MYAKVLKTYKGKAEIEIVCTEASKENVHCGACSMGQKPSAKPQTVLAQNKIEAKPGDMVECDQKEHAEVKAALLLLIGPLVLFMIALGIANALNLELWQSFLSGAAVLGVTYIVLRYSLKNKTYYYITGIK</sequence>
<comment type="caution">
    <text evidence="2">The sequence shown here is derived from an EMBL/GenBank/DDBJ whole genome shotgun (WGS) entry which is preliminary data.</text>
</comment>
<evidence type="ECO:0000313" key="3">
    <source>
        <dbReference type="Proteomes" id="UP000246278"/>
    </source>
</evidence>
<feature type="transmembrane region" description="Helical" evidence="1">
    <location>
        <begin position="72"/>
        <end position="91"/>
    </location>
</feature>
<dbReference type="Pfam" id="PF04246">
    <property type="entry name" value="RseC_MucC"/>
    <property type="match status" value="1"/>
</dbReference>
<keyword evidence="1" id="KW-1133">Transmembrane helix</keyword>
<evidence type="ECO:0000256" key="1">
    <source>
        <dbReference type="SAM" id="Phobius"/>
    </source>
</evidence>
<gene>
    <name evidence="2" type="ORF">CR164_01655</name>
</gene>
<keyword evidence="3" id="KW-1185">Reference proteome</keyword>
<proteinExistence type="predicted"/>
<dbReference type="EMBL" id="PDNZ01000001">
    <property type="protein sequence ID" value="PWW83287.1"/>
    <property type="molecule type" value="Genomic_DNA"/>
</dbReference>
<organism evidence="2 3">
    <name type="scientific">Prosthecochloris marina</name>
    <dbReference type="NCBI Taxonomy" id="2017681"/>
    <lineage>
        <taxon>Bacteria</taxon>
        <taxon>Pseudomonadati</taxon>
        <taxon>Chlorobiota</taxon>
        <taxon>Chlorobiia</taxon>
        <taxon>Chlorobiales</taxon>
        <taxon>Chlorobiaceae</taxon>
        <taxon>Prosthecochloris</taxon>
    </lineage>
</organism>
<keyword evidence="1" id="KW-0812">Transmembrane</keyword>
<evidence type="ECO:0000313" key="2">
    <source>
        <dbReference type="EMBL" id="PWW83287.1"/>
    </source>
</evidence>
<dbReference type="AlphaFoldDB" id="A0A317TBB5"/>
<keyword evidence="1" id="KW-0472">Membrane</keyword>
<protein>
    <submittedName>
        <fullName evidence="2">Sigma E positive regulator RseC/MucC</fullName>
    </submittedName>
</protein>
<accession>A0A317TBB5</accession>